<gene>
    <name evidence="8" type="ORF">Cvel_18226</name>
</gene>
<dbReference type="InterPro" id="IPR050310">
    <property type="entry name" value="VPS10-sortilin"/>
</dbReference>
<dbReference type="InterPro" id="IPR015943">
    <property type="entry name" value="WD40/YVTN_repeat-like_dom_sf"/>
</dbReference>
<comment type="subcellular location">
    <subcellularLocation>
        <location evidence="1">Membrane</location>
    </subcellularLocation>
</comment>
<dbReference type="GO" id="GO:0016020">
    <property type="term" value="C:membrane"/>
    <property type="evidence" value="ECO:0007669"/>
    <property type="project" value="UniProtKB-SubCell"/>
</dbReference>
<evidence type="ECO:0000256" key="6">
    <source>
        <dbReference type="SAM" id="Phobius"/>
    </source>
</evidence>
<dbReference type="SMART" id="SM00602">
    <property type="entry name" value="VPS10"/>
    <property type="match status" value="1"/>
</dbReference>
<dbReference type="Gene3D" id="2.10.70.80">
    <property type="match status" value="1"/>
</dbReference>
<accession>A0A0G4FQ72</accession>
<evidence type="ECO:0000313" key="8">
    <source>
        <dbReference type="EMBL" id="CEM16588.1"/>
    </source>
</evidence>
<dbReference type="EMBL" id="CDMZ01000548">
    <property type="protein sequence ID" value="CEM16588.1"/>
    <property type="molecule type" value="Genomic_DNA"/>
</dbReference>
<dbReference type="Gene3D" id="2.130.10.10">
    <property type="entry name" value="YVTN repeat-like/Quinoprotein amine dehydrogenase"/>
    <property type="match status" value="1"/>
</dbReference>
<feature type="region of interest" description="Disordered" evidence="5">
    <location>
        <begin position="366"/>
        <end position="394"/>
    </location>
</feature>
<feature type="transmembrane region" description="Helical" evidence="6">
    <location>
        <begin position="732"/>
        <end position="754"/>
    </location>
</feature>
<dbReference type="GO" id="GO:0005794">
    <property type="term" value="C:Golgi apparatus"/>
    <property type="evidence" value="ECO:0007669"/>
    <property type="project" value="TreeGrafter"/>
</dbReference>
<keyword evidence="6" id="KW-1133">Transmembrane helix</keyword>
<dbReference type="Pfam" id="PF15901">
    <property type="entry name" value="Sortilin_C"/>
    <property type="match status" value="1"/>
</dbReference>
<dbReference type="PhylomeDB" id="A0A0G4FQ72"/>
<dbReference type="InterPro" id="IPR031778">
    <property type="entry name" value="Sortilin_N"/>
</dbReference>
<name>A0A0G4FQ72_9ALVE</name>
<feature type="compositionally biased region" description="Low complexity" evidence="5">
    <location>
        <begin position="946"/>
        <end position="958"/>
    </location>
</feature>
<evidence type="ECO:0000256" key="2">
    <source>
        <dbReference type="ARBA" id="ARBA00022737"/>
    </source>
</evidence>
<feature type="compositionally biased region" description="Basic and acidic residues" evidence="5">
    <location>
        <begin position="889"/>
        <end position="901"/>
    </location>
</feature>
<feature type="compositionally biased region" description="Basic and acidic residues" evidence="5">
    <location>
        <begin position="366"/>
        <end position="382"/>
    </location>
</feature>
<organism evidence="8">
    <name type="scientific">Chromera velia CCMP2878</name>
    <dbReference type="NCBI Taxonomy" id="1169474"/>
    <lineage>
        <taxon>Eukaryota</taxon>
        <taxon>Sar</taxon>
        <taxon>Alveolata</taxon>
        <taxon>Colpodellida</taxon>
        <taxon>Chromeraceae</taxon>
        <taxon>Chromera</taxon>
    </lineage>
</organism>
<dbReference type="PANTHER" id="PTHR12106:SF27">
    <property type="entry name" value="SORTILIN-RELATED RECEPTOR"/>
    <property type="match status" value="1"/>
</dbReference>
<dbReference type="SUPFAM" id="SSF110296">
    <property type="entry name" value="Oligoxyloglucan reducing end-specific cellobiohydrolase"/>
    <property type="match status" value="1"/>
</dbReference>
<dbReference type="VEuPathDB" id="CryptoDB:Cvel_18226"/>
<feature type="compositionally biased region" description="Basic and acidic residues" evidence="5">
    <location>
        <begin position="969"/>
        <end position="978"/>
    </location>
</feature>
<keyword evidence="2" id="KW-0677">Repeat</keyword>
<evidence type="ECO:0000256" key="3">
    <source>
        <dbReference type="ARBA" id="ARBA00023136"/>
    </source>
</evidence>
<evidence type="ECO:0000259" key="7">
    <source>
        <dbReference type="SMART" id="SM00602"/>
    </source>
</evidence>
<protein>
    <recommendedName>
        <fullName evidence="7">VPS10 domain-containing protein</fullName>
    </recommendedName>
</protein>
<sequence>MCLLLTSAQKKVSVTEVSFDSSVEDIQWLGGDHKTCLLKTAKGRLYRSVDFGKSWNEITSSLTESSAPGSPYAPSAVKVDNVVVHPADKNVVLVQGSKHTHFISEDAGRTFRRLKQKAPIHQWQFHPSKSRWALLSTWTEACENPGLEAKRKAQDEETQPCTHILYVTKDAGKTFSIVSSYVVQFSWGDSAHKQENRVWFTHHRHKKGDQARYGGWAKHVDLAYTDDFGKTTSTAVHSGNKFLVSNGFLFVARLQDATRQTVELEVSTDGGKSFQTAKLPYAGELQEKSYTILDTSEGAVMLHVNHGDHGRSGTGNVYISDEKGVRYSLSLPANVRSTGGECEFDKVLSLDGVYIANFKDDATETVSNDRLDGGNIEDAEKAQEEEEEETTATDVELKRKKRKKKAEDVVKTVVSYDKGGVWSYLKPPKVDSTGEATICYTKAGEAVENCWLHLHGVTNFHNYAPFYSMDNAVGLILGTGNLGAHLRYEPDEVNTYLSRDGGVTWVEAHKGAYIYEFGDHGGLIVMADDLRKTRQVVFSWNEGQSWYDFELGPNPVEVDNIVIEPNASAVEFLLYGTRGDSGVLFHLDFAALGQPACKGIWAADSVSSDYENWTPSTSAKKDGCSLGRQVTYTRRKQTSECFNGQDFQRPVFKKNCECTEEDFECEFGFARKIGSTVCAPEDPNLTADTCTAGGFFYMDAYRKVPGDTCEAGWVPSQVPVPCPAHAPFSRTALIVLGVVLVAAVALLMLGVVAGGSNPSDAASKGIHVALGLGQSSSREATKENFSKASRWRAVGGVRGALAAIGQAFGRGVAAVSALIGGRRGANLGGRFGDVQYSQVGKGELGFGEGVGDFTVEGDHGLDDDDLAAGDHDDAPPLLSYTAAGAGGQGKRDGMDGGRGDDVEAGGRGVVHRHHHAAASSDSAENGHSLMGNGAAVPRLSPPPASAPSLPASLSPPASGGFGGFGNEGGEGRDGLELL</sequence>
<keyword evidence="4" id="KW-0325">Glycoprotein</keyword>
<evidence type="ECO:0000256" key="5">
    <source>
        <dbReference type="SAM" id="MobiDB-lite"/>
    </source>
</evidence>
<evidence type="ECO:0000256" key="1">
    <source>
        <dbReference type="ARBA" id="ARBA00004370"/>
    </source>
</evidence>
<dbReference type="GO" id="GO:0006892">
    <property type="term" value="P:post-Golgi vesicle-mediated transport"/>
    <property type="evidence" value="ECO:0007669"/>
    <property type="project" value="TreeGrafter"/>
</dbReference>
<keyword evidence="3 6" id="KW-0472">Membrane</keyword>
<evidence type="ECO:0000256" key="4">
    <source>
        <dbReference type="ARBA" id="ARBA00023180"/>
    </source>
</evidence>
<feature type="region of interest" description="Disordered" evidence="5">
    <location>
        <begin position="855"/>
        <end position="978"/>
    </location>
</feature>
<dbReference type="InterPro" id="IPR006581">
    <property type="entry name" value="VPS10"/>
</dbReference>
<feature type="compositionally biased region" description="Gly residues" evidence="5">
    <location>
        <begin position="959"/>
        <end position="968"/>
    </location>
</feature>
<keyword evidence="6" id="KW-0812">Transmembrane</keyword>
<dbReference type="Gene3D" id="3.30.60.270">
    <property type="match status" value="1"/>
</dbReference>
<dbReference type="AlphaFoldDB" id="A0A0G4FQ72"/>
<proteinExistence type="predicted"/>
<reference evidence="8" key="1">
    <citation type="submission" date="2014-11" db="EMBL/GenBank/DDBJ databases">
        <authorList>
            <person name="Otto D Thomas"/>
            <person name="Naeem Raeece"/>
        </authorList>
    </citation>
    <scope>NUCLEOTIDE SEQUENCE</scope>
</reference>
<dbReference type="PANTHER" id="PTHR12106">
    <property type="entry name" value="SORTILIN RELATED"/>
    <property type="match status" value="1"/>
</dbReference>
<dbReference type="InterPro" id="IPR031777">
    <property type="entry name" value="Sortilin_C"/>
</dbReference>
<feature type="domain" description="VPS10" evidence="7">
    <location>
        <begin position="34"/>
        <end position="727"/>
    </location>
</feature>
<dbReference type="Pfam" id="PF15902">
    <property type="entry name" value="Sortilin-Vps10"/>
    <property type="match status" value="2"/>
</dbReference>